<sequence length="162" mass="18575">MQLLQLEVTTPALAVDRVFERPRYREKRLYSVCFERINVVAHKRYSNAKCSVNCSTAYAASDRGRSIDLIGLKSDHFIDHYRRADPKMAQNSIKIHTLLHTLVEPAPVAAISAWCIPFRLKSLHPYSCSEVIISPFKIRRRPAPVSTGRPICDCDFNVHLFY</sequence>
<dbReference type="EMBL" id="BGZK01003213">
    <property type="protein sequence ID" value="GBO98804.1"/>
    <property type="molecule type" value="Genomic_DNA"/>
</dbReference>
<keyword evidence="2" id="KW-1185">Reference proteome</keyword>
<comment type="caution">
    <text evidence="1">The sequence shown here is derived from an EMBL/GenBank/DDBJ whole genome shotgun (WGS) entry which is preliminary data.</text>
</comment>
<protein>
    <submittedName>
        <fullName evidence="1">Uncharacterized protein</fullName>
    </submittedName>
</protein>
<gene>
    <name evidence="1" type="ORF">EVAR_77691_1</name>
</gene>
<name>A0A4C1S9G9_EUMVA</name>
<reference evidence="1 2" key="1">
    <citation type="journal article" date="2019" name="Commun. Biol.">
        <title>The bagworm genome reveals a unique fibroin gene that provides high tensile strength.</title>
        <authorList>
            <person name="Kono N."/>
            <person name="Nakamura H."/>
            <person name="Ohtoshi R."/>
            <person name="Tomita M."/>
            <person name="Numata K."/>
            <person name="Arakawa K."/>
        </authorList>
    </citation>
    <scope>NUCLEOTIDE SEQUENCE [LARGE SCALE GENOMIC DNA]</scope>
</reference>
<organism evidence="1 2">
    <name type="scientific">Eumeta variegata</name>
    <name type="common">Bagworm moth</name>
    <name type="synonym">Eumeta japonica</name>
    <dbReference type="NCBI Taxonomy" id="151549"/>
    <lineage>
        <taxon>Eukaryota</taxon>
        <taxon>Metazoa</taxon>
        <taxon>Ecdysozoa</taxon>
        <taxon>Arthropoda</taxon>
        <taxon>Hexapoda</taxon>
        <taxon>Insecta</taxon>
        <taxon>Pterygota</taxon>
        <taxon>Neoptera</taxon>
        <taxon>Endopterygota</taxon>
        <taxon>Lepidoptera</taxon>
        <taxon>Glossata</taxon>
        <taxon>Ditrysia</taxon>
        <taxon>Tineoidea</taxon>
        <taxon>Psychidae</taxon>
        <taxon>Oiketicinae</taxon>
        <taxon>Eumeta</taxon>
    </lineage>
</organism>
<dbReference type="AlphaFoldDB" id="A0A4C1S9G9"/>
<accession>A0A4C1S9G9</accession>
<evidence type="ECO:0000313" key="1">
    <source>
        <dbReference type="EMBL" id="GBO98804.1"/>
    </source>
</evidence>
<evidence type="ECO:0000313" key="2">
    <source>
        <dbReference type="Proteomes" id="UP000299102"/>
    </source>
</evidence>
<proteinExistence type="predicted"/>
<dbReference type="Proteomes" id="UP000299102">
    <property type="component" value="Unassembled WGS sequence"/>
</dbReference>